<dbReference type="Proteomes" id="UP000260812">
    <property type="component" value="Unassembled WGS sequence"/>
</dbReference>
<dbReference type="Pfam" id="PF16477">
    <property type="entry name" value="DUF5054"/>
    <property type="match status" value="1"/>
</dbReference>
<reference evidence="1" key="1">
    <citation type="submission" date="2018-08" db="EMBL/GenBank/DDBJ databases">
        <title>A genome reference for cultivated species of the human gut microbiota.</title>
        <authorList>
            <person name="Zou Y."/>
            <person name="Xue W."/>
            <person name="Luo G."/>
        </authorList>
    </citation>
    <scope>NUCLEOTIDE SEQUENCE [LARGE SCALE GENOMIC DNA]</scope>
    <source>
        <strain evidence="1">TF05-5AC</strain>
    </source>
</reference>
<protein>
    <submittedName>
        <fullName evidence="1">DUF5054 domain-containing protein</fullName>
    </submittedName>
</protein>
<dbReference type="EMBL" id="QVLV01000010">
    <property type="protein sequence ID" value="RGE58828.1"/>
    <property type="molecule type" value="Genomic_DNA"/>
</dbReference>
<gene>
    <name evidence="1" type="ORF">DXC51_15565</name>
</gene>
<accession>A0A3E3I2B9</accession>
<evidence type="ECO:0000313" key="1">
    <source>
        <dbReference type="EMBL" id="RGE58828.1"/>
    </source>
</evidence>
<dbReference type="InterPro" id="IPR032482">
    <property type="entry name" value="DUF5054"/>
</dbReference>
<organism evidence="1 2">
    <name type="scientific">Eisenbergiella massiliensis</name>
    <dbReference type="NCBI Taxonomy" id="1720294"/>
    <lineage>
        <taxon>Bacteria</taxon>
        <taxon>Bacillati</taxon>
        <taxon>Bacillota</taxon>
        <taxon>Clostridia</taxon>
        <taxon>Lachnospirales</taxon>
        <taxon>Lachnospiraceae</taxon>
        <taxon>Eisenbergiella</taxon>
    </lineage>
</organism>
<proteinExistence type="predicted"/>
<dbReference type="InterPro" id="IPR011330">
    <property type="entry name" value="Glyco_hydro/deAcase_b/a-brl"/>
</dbReference>
<dbReference type="SUPFAM" id="SSF88713">
    <property type="entry name" value="Glycoside hydrolase/deacetylase"/>
    <property type="match status" value="1"/>
</dbReference>
<keyword evidence="2" id="KW-1185">Reference proteome</keyword>
<dbReference type="RefSeq" id="WP_117544877.1">
    <property type="nucleotide sequence ID" value="NZ_JBKUNB010000009.1"/>
</dbReference>
<dbReference type="InterPro" id="IPR027291">
    <property type="entry name" value="Glyco_hydro_38_N_sf"/>
</dbReference>
<evidence type="ECO:0000313" key="2">
    <source>
        <dbReference type="Proteomes" id="UP000260812"/>
    </source>
</evidence>
<dbReference type="Gene3D" id="3.20.110.10">
    <property type="entry name" value="Glycoside hydrolase 38, N terminal domain"/>
    <property type="match status" value="1"/>
</dbReference>
<dbReference type="AlphaFoldDB" id="A0A3E3I2B9"/>
<sequence length="686" mass="77363">MDITAKKVIVVFKTHLDIGFTGLAEDVLRRYCDDFIPAAVELAFRVNTGAQKKFVWTVGSYLIRYYLEHAKPDACARLEQAIRAGFIRWHGLACTTHTELMDRRLLDYDLSISQALDRRFGVTTLAAKMTDVPGHTIGLVPALSDAGIEFLHIGVNASSRVPSVPSLFRWRFGGKEITVNYAAEYGNVTLLENGAALVFYHAHDNSAPPSPEELEHLYARLAAQYPQAHIEAGTLDEFAEEIRQVRDSLPVLEAEIGDTWIHGAASDPLKVSWYRRLLLLKEKWLAEGRLPQESPAYDTLMENLLLICEHTWGMDTKKFLLDFTNWEKKAFAEARKKDITSYALFSPQNQHIFQALLPELEDYKKVRGGQCSSYSLFESSHQEQRDYITRALGALPDALKKEAQASFSFSYPTLPDCAVPCRAYTPLQAGPCTVTVGACGELTHISFSANGQKREMSGAIGLLEYETFGGKEVDDCYFEYGRDLGENFHWAEPDFGKPGLRYHPEIQHRTCRPFPASIHVSGGQLYIFLIFPPEASEQYGCPREAMAVYRFTEGNIHLELFWKDKDALRSPEALWLGIRPEVENPSCWQMVKSGAALSPSNVVSNGNRQLHVVQDLSYTGSDSRIHITPTDAPLVSLGGKKLYQPDNSMPELSQGFFFLLYNNRWGTNFKQWFEEDMRFAFDISLS</sequence>
<dbReference type="CDD" id="cd10791">
    <property type="entry name" value="GH38N_AMII_like_1"/>
    <property type="match status" value="1"/>
</dbReference>
<dbReference type="GO" id="GO:0005975">
    <property type="term" value="P:carbohydrate metabolic process"/>
    <property type="evidence" value="ECO:0007669"/>
    <property type="project" value="InterPro"/>
</dbReference>
<dbReference type="GeneID" id="97988246"/>
<comment type="caution">
    <text evidence="1">The sequence shown here is derived from an EMBL/GenBank/DDBJ whole genome shotgun (WGS) entry which is preliminary data.</text>
</comment>
<name>A0A3E3I2B9_9FIRM</name>